<accession>A0ABT8TE36</accession>
<evidence type="ECO:0000256" key="1">
    <source>
        <dbReference type="SAM" id="SignalP"/>
    </source>
</evidence>
<protein>
    <submittedName>
        <fullName evidence="2">Uncharacterized protein</fullName>
    </submittedName>
</protein>
<name>A0ABT8TE36_9GAMM</name>
<evidence type="ECO:0000313" key="2">
    <source>
        <dbReference type="EMBL" id="MDO3382381.1"/>
    </source>
</evidence>
<feature type="chain" id="PRO_5047178166" evidence="1">
    <location>
        <begin position="20"/>
        <end position="116"/>
    </location>
</feature>
<dbReference type="Proteomes" id="UP001168380">
    <property type="component" value="Unassembled WGS sequence"/>
</dbReference>
<dbReference type="RefSeq" id="WP_302712612.1">
    <property type="nucleotide sequence ID" value="NZ_JAULRT010000052.1"/>
</dbReference>
<feature type="signal peptide" evidence="1">
    <location>
        <begin position="1"/>
        <end position="19"/>
    </location>
</feature>
<comment type="caution">
    <text evidence="2">The sequence shown here is derived from an EMBL/GenBank/DDBJ whole genome shotgun (WGS) entry which is preliminary data.</text>
</comment>
<proteinExistence type="predicted"/>
<organism evidence="2 3">
    <name type="scientific">Gilvimarinus algae</name>
    <dbReference type="NCBI Taxonomy" id="3058037"/>
    <lineage>
        <taxon>Bacteria</taxon>
        <taxon>Pseudomonadati</taxon>
        <taxon>Pseudomonadota</taxon>
        <taxon>Gammaproteobacteria</taxon>
        <taxon>Cellvibrionales</taxon>
        <taxon>Cellvibrionaceae</taxon>
        <taxon>Gilvimarinus</taxon>
    </lineage>
</organism>
<keyword evidence="3" id="KW-1185">Reference proteome</keyword>
<dbReference type="PROSITE" id="PS51257">
    <property type="entry name" value="PROKAR_LIPOPROTEIN"/>
    <property type="match status" value="1"/>
</dbReference>
<dbReference type="EMBL" id="JAULRT010000052">
    <property type="protein sequence ID" value="MDO3382381.1"/>
    <property type="molecule type" value="Genomic_DNA"/>
</dbReference>
<sequence length="116" mass="12459">MTRVICLFVLAFISCFTLAAGTSGDVKISGVQVVTIGEHNYIAVKPEDGSFLNPDLCQDSLRAVIPLTDIAKDQKLSLLIAGLMANQTVNLKFDGCMITNINNVEMPVISSVSLKK</sequence>
<evidence type="ECO:0000313" key="3">
    <source>
        <dbReference type="Proteomes" id="UP001168380"/>
    </source>
</evidence>
<reference evidence="2" key="1">
    <citation type="submission" date="2023-07" db="EMBL/GenBank/DDBJ databases">
        <title>Gilvimarinus algae sp. nov., isolated from the surface of Kelp.</title>
        <authorList>
            <person name="Sun Y.Y."/>
            <person name="Gong Y."/>
            <person name="Du Z.J."/>
        </authorList>
    </citation>
    <scope>NUCLEOTIDE SEQUENCE</scope>
    <source>
        <strain evidence="2">SDUM040014</strain>
    </source>
</reference>
<gene>
    <name evidence="2" type="ORF">QWI16_09350</name>
</gene>
<keyword evidence="1" id="KW-0732">Signal</keyword>